<gene>
    <name evidence="7" type="ORF">FH759_02385</name>
</gene>
<keyword evidence="1 5" id="KW-0732">Signal</keyword>
<dbReference type="SUPFAM" id="SSF52833">
    <property type="entry name" value="Thioredoxin-like"/>
    <property type="match status" value="1"/>
</dbReference>
<feature type="domain" description="Thioredoxin" evidence="6">
    <location>
        <begin position="60"/>
        <end position="247"/>
    </location>
</feature>
<evidence type="ECO:0000256" key="5">
    <source>
        <dbReference type="SAM" id="SignalP"/>
    </source>
</evidence>
<dbReference type="EMBL" id="VENJ01000003">
    <property type="protein sequence ID" value="MTJ03532.1"/>
    <property type="molecule type" value="Genomic_DNA"/>
</dbReference>
<dbReference type="Proteomes" id="UP000483078">
    <property type="component" value="Unassembled WGS sequence"/>
</dbReference>
<dbReference type="RefSeq" id="WP_273248055.1">
    <property type="nucleotide sequence ID" value="NZ_VENJ01000003.1"/>
</dbReference>
<keyword evidence="3" id="KW-1015">Disulfide bond</keyword>
<dbReference type="CDD" id="cd03023">
    <property type="entry name" value="DsbA_Com1_like"/>
    <property type="match status" value="1"/>
</dbReference>
<dbReference type="PROSITE" id="PS51352">
    <property type="entry name" value="THIOREDOXIN_2"/>
    <property type="match status" value="1"/>
</dbReference>
<evidence type="ECO:0000313" key="8">
    <source>
        <dbReference type="Proteomes" id="UP000483078"/>
    </source>
</evidence>
<evidence type="ECO:0000259" key="6">
    <source>
        <dbReference type="PROSITE" id="PS51352"/>
    </source>
</evidence>
<evidence type="ECO:0000256" key="3">
    <source>
        <dbReference type="ARBA" id="ARBA00023157"/>
    </source>
</evidence>
<accession>A0A7C9HHN5</accession>
<name>A0A7C9HHN5_9RHOB</name>
<dbReference type="AlphaFoldDB" id="A0A7C9HHN5"/>
<organism evidence="7 8">
    <name type="scientific">Sediminimonas qiaohouensis</name>
    <dbReference type="NCBI Taxonomy" id="552061"/>
    <lineage>
        <taxon>Bacteria</taxon>
        <taxon>Pseudomonadati</taxon>
        <taxon>Pseudomonadota</taxon>
        <taxon>Alphaproteobacteria</taxon>
        <taxon>Rhodobacterales</taxon>
        <taxon>Roseobacteraceae</taxon>
        <taxon>Sediminimonas</taxon>
    </lineage>
</organism>
<feature type="chain" id="PRO_5028811800" evidence="5">
    <location>
        <begin position="21"/>
        <end position="249"/>
    </location>
</feature>
<protein>
    <submittedName>
        <fullName evidence="7">DsbA family protein</fullName>
    </submittedName>
</protein>
<dbReference type="Gene3D" id="3.40.30.10">
    <property type="entry name" value="Glutaredoxin"/>
    <property type="match status" value="1"/>
</dbReference>
<dbReference type="PANTHER" id="PTHR13887">
    <property type="entry name" value="GLUTATHIONE S-TRANSFERASE KAPPA"/>
    <property type="match status" value="1"/>
</dbReference>
<dbReference type="Pfam" id="PF01323">
    <property type="entry name" value="DSBA"/>
    <property type="match status" value="1"/>
</dbReference>
<dbReference type="InterPro" id="IPR001853">
    <property type="entry name" value="DSBA-like_thioredoxin_dom"/>
</dbReference>
<dbReference type="InterPro" id="IPR041205">
    <property type="entry name" value="ScsC_N"/>
</dbReference>
<sequence>MKALLAAAAAAIALAGPASALDLTDMNQSERSALREEIRAYLLDNPEVIMEAVAILEQRQNAQKAQSDAQMIATNAEALFEDDASWVGGNPEGDLTLVEFMDYRCGYCRKAAPEVNELIESDGNIRIIVKEFPILGDQSVIASRFAIAVLQLEGDEAYEKAHDTLIKFKGEIGRDALTRIAGDLGLEAAPILERMDSDAVTEVISRNHQLASRLQITGTPTFVMGDQMLRGYVPLDKMRQVAAQIRKDQ</sequence>
<reference evidence="7 8" key="1">
    <citation type="submission" date="2019-06" db="EMBL/GenBank/DDBJ databases">
        <title>Enrichment of Autotrophic Halophilic Microorganisms from Red Sea Brine Pool Using Microbial Electrosynthesis System.</title>
        <authorList>
            <person name="Alqahtani M.F."/>
            <person name="Bajracharya S."/>
            <person name="Katuri K.P."/>
            <person name="Ali M."/>
            <person name="Saikaly P.E."/>
        </authorList>
    </citation>
    <scope>NUCLEOTIDE SEQUENCE [LARGE SCALE GENOMIC DNA]</scope>
    <source>
        <strain evidence="7">MES6</strain>
    </source>
</reference>
<evidence type="ECO:0000313" key="7">
    <source>
        <dbReference type="EMBL" id="MTJ03532.1"/>
    </source>
</evidence>
<comment type="caution">
    <text evidence="7">The sequence shown here is derived from an EMBL/GenBank/DDBJ whole genome shotgun (WGS) entry which is preliminary data.</text>
</comment>
<evidence type="ECO:0000256" key="1">
    <source>
        <dbReference type="ARBA" id="ARBA00022729"/>
    </source>
</evidence>
<dbReference type="GO" id="GO:0016491">
    <property type="term" value="F:oxidoreductase activity"/>
    <property type="evidence" value="ECO:0007669"/>
    <property type="project" value="UniProtKB-KW"/>
</dbReference>
<dbReference type="InterPro" id="IPR036249">
    <property type="entry name" value="Thioredoxin-like_sf"/>
</dbReference>
<evidence type="ECO:0000256" key="4">
    <source>
        <dbReference type="ARBA" id="ARBA00023284"/>
    </source>
</evidence>
<dbReference type="PANTHER" id="PTHR13887:SF14">
    <property type="entry name" value="DISULFIDE BOND FORMATION PROTEIN D"/>
    <property type="match status" value="1"/>
</dbReference>
<dbReference type="InterPro" id="IPR013766">
    <property type="entry name" value="Thioredoxin_domain"/>
</dbReference>
<dbReference type="Pfam" id="PF18312">
    <property type="entry name" value="ScsC_N"/>
    <property type="match status" value="1"/>
</dbReference>
<keyword evidence="2" id="KW-0560">Oxidoreductase</keyword>
<evidence type="ECO:0000256" key="2">
    <source>
        <dbReference type="ARBA" id="ARBA00023002"/>
    </source>
</evidence>
<feature type="signal peptide" evidence="5">
    <location>
        <begin position="1"/>
        <end position="20"/>
    </location>
</feature>
<proteinExistence type="predicted"/>
<keyword evidence="4" id="KW-0676">Redox-active center</keyword>